<dbReference type="Proteomes" id="UP000219546">
    <property type="component" value="Unassembled WGS sequence"/>
</dbReference>
<reference evidence="2 3" key="1">
    <citation type="submission" date="2017-08" db="EMBL/GenBank/DDBJ databases">
        <authorList>
            <person name="de Groot N.N."/>
        </authorList>
    </citation>
    <scope>NUCLEOTIDE SEQUENCE [LARGE SCALE GENOMIC DNA]</scope>
    <source>
        <strain evidence="2 3">JC228</strain>
    </source>
</reference>
<accession>A0A285CQM8</accession>
<feature type="domain" description="Putative amidase" evidence="1">
    <location>
        <begin position="140"/>
        <end position="293"/>
    </location>
</feature>
<evidence type="ECO:0000313" key="2">
    <source>
        <dbReference type="EMBL" id="SNX69821.1"/>
    </source>
</evidence>
<dbReference type="OrthoDB" id="9812429at2"/>
<dbReference type="PANTHER" id="PTHR40032">
    <property type="entry name" value="EXPORTED PROTEIN-RELATED"/>
    <property type="match status" value="1"/>
</dbReference>
<evidence type="ECO:0000313" key="3">
    <source>
        <dbReference type="Proteomes" id="UP000219546"/>
    </source>
</evidence>
<evidence type="ECO:0000259" key="1">
    <source>
        <dbReference type="Pfam" id="PF12671"/>
    </source>
</evidence>
<protein>
    <submittedName>
        <fullName evidence="2">Putative amidase-like protein</fullName>
    </submittedName>
</protein>
<gene>
    <name evidence="2" type="ORF">SAMN05877753_103247</name>
</gene>
<dbReference type="RefSeq" id="WP_097158169.1">
    <property type="nucleotide sequence ID" value="NZ_JBEPMQ010000002.1"/>
</dbReference>
<dbReference type="Pfam" id="PF12671">
    <property type="entry name" value="Amidase_6"/>
    <property type="match status" value="1"/>
</dbReference>
<sequence>MKKILQDLLQSRLDAYVKPSVKTQRFFTEDVERKIGSVQKRKAEIVKVSGKGKIIKSFAEEDVEKVQYQVRMRYIINQSDNIFLEETVEERQADIFRSTVVDDYPLFTEADILNREEPSTGNNGVLVMYPEEEERQPFYYDRRKAVRYAESWWNSYNPRYKKFQDNCTNFISQCLHEGGGPMRGYPNRGNGWWMRNNNWSYSWTVANSLRLYLQNSKTGLRAKEVSSPQQLLLGDVICYDFQGDGRFDHNTIVVAKDIYGMPLVNANTYNSRMRYWSYEDSSAYTPNIKYKFYSIVDDY</sequence>
<name>A0A285CQM8_9BACI</name>
<dbReference type="PANTHER" id="PTHR40032:SF1">
    <property type="entry name" value="EXPORTED PROTEIN"/>
    <property type="match status" value="1"/>
</dbReference>
<dbReference type="AlphaFoldDB" id="A0A285CQM8"/>
<dbReference type="EMBL" id="OAOP01000003">
    <property type="protein sequence ID" value="SNX69821.1"/>
    <property type="molecule type" value="Genomic_DNA"/>
</dbReference>
<organism evidence="2 3">
    <name type="scientific">Bacillus oleivorans</name>
    <dbReference type="NCBI Taxonomy" id="1448271"/>
    <lineage>
        <taxon>Bacteria</taxon>
        <taxon>Bacillati</taxon>
        <taxon>Bacillota</taxon>
        <taxon>Bacilli</taxon>
        <taxon>Bacillales</taxon>
        <taxon>Bacillaceae</taxon>
        <taxon>Bacillus</taxon>
    </lineage>
</organism>
<keyword evidence="3" id="KW-1185">Reference proteome</keyword>
<proteinExistence type="predicted"/>
<dbReference type="InterPro" id="IPR024301">
    <property type="entry name" value="Amidase_6"/>
</dbReference>